<comment type="caution">
    <text evidence="12">The sequence shown here is derived from an EMBL/GenBank/DDBJ whole genome shotgun (WGS) entry which is preliminary data.</text>
</comment>
<evidence type="ECO:0000259" key="10">
    <source>
        <dbReference type="Pfam" id="PF00288"/>
    </source>
</evidence>
<feature type="binding site" evidence="9">
    <location>
        <begin position="105"/>
        <end position="115"/>
    </location>
    <ligand>
        <name>ATP</name>
        <dbReference type="ChEBI" id="CHEBI:30616"/>
    </ligand>
</feature>
<dbReference type="PANTHER" id="PTHR43527">
    <property type="entry name" value="4-DIPHOSPHOCYTIDYL-2-C-METHYL-D-ERYTHRITOL KINASE, CHLOROPLASTIC"/>
    <property type="match status" value="1"/>
</dbReference>
<dbReference type="EMBL" id="QMEC01000242">
    <property type="protein sequence ID" value="NMF67227.1"/>
    <property type="molecule type" value="Genomic_DNA"/>
</dbReference>
<comment type="pathway">
    <text evidence="9">Isoprenoid biosynthesis; isopentenyl diphosphate biosynthesis via DXP pathway; isopentenyl diphosphate from 1-deoxy-D-xylulose 5-phosphate: step 3/6.</text>
</comment>
<comment type="function">
    <text evidence="9">Catalyzes the phosphorylation of the position 2 hydroxy group of 4-diphosphocytidyl-2C-methyl-D-erythritol.</text>
</comment>
<evidence type="ECO:0000256" key="6">
    <source>
        <dbReference type="ARBA" id="ARBA00022777"/>
    </source>
</evidence>
<dbReference type="NCBIfam" id="TIGR00154">
    <property type="entry name" value="ispE"/>
    <property type="match status" value="1"/>
</dbReference>
<dbReference type="Gene3D" id="3.30.70.890">
    <property type="entry name" value="GHMP kinase, C-terminal domain"/>
    <property type="match status" value="1"/>
</dbReference>
<organism evidence="12 13">
    <name type="scientific">Brasilonema octagenarum UFV-OR1</name>
    <dbReference type="NCBI Taxonomy" id="417115"/>
    <lineage>
        <taxon>Bacteria</taxon>
        <taxon>Bacillati</taxon>
        <taxon>Cyanobacteriota</taxon>
        <taxon>Cyanophyceae</taxon>
        <taxon>Nostocales</taxon>
        <taxon>Scytonemataceae</taxon>
        <taxon>Brasilonema</taxon>
        <taxon>Octagenarum group</taxon>
    </lineage>
</organism>
<dbReference type="SUPFAM" id="SSF54211">
    <property type="entry name" value="Ribosomal protein S5 domain 2-like"/>
    <property type="match status" value="1"/>
</dbReference>
<feature type="active site" evidence="9">
    <location>
        <position position="147"/>
    </location>
</feature>
<dbReference type="SUPFAM" id="SSF55060">
    <property type="entry name" value="GHMP Kinase, C-terminal domain"/>
    <property type="match status" value="1"/>
</dbReference>
<dbReference type="GO" id="GO:0050515">
    <property type="term" value="F:4-(cytidine 5'-diphospho)-2-C-methyl-D-erythritol kinase activity"/>
    <property type="evidence" value="ECO:0007669"/>
    <property type="project" value="UniProtKB-EC"/>
</dbReference>
<evidence type="ECO:0000256" key="1">
    <source>
        <dbReference type="ARBA" id="ARBA00009684"/>
    </source>
</evidence>
<evidence type="ECO:0000256" key="3">
    <source>
        <dbReference type="ARBA" id="ARBA00017473"/>
    </source>
</evidence>
<name>A0ABX1MMZ8_9CYAN</name>
<dbReference type="InterPro" id="IPR020568">
    <property type="entry name" value="Ribosomal_Su5_D2-typ_SF"/>
</dbReference>
<keyword evidence="9" id="KW-0414">Isoprene biosynthesis</keyword>
<feature type="domain" description="GHMP kinase N-terminal" evidence="10">
    <location>
        <begin position="76"/>
        <end position="153"/>
    </location>
</feature>
<dbReference type="PANTHER" id="PTHR43527:SF2">
    <property type="entry name" value="4-DIPHOSPHOCYTIDYL-2-C-METHYL-D-ERYTHRITOL KINASE, CHLOROPLASTIC"/>
    <property type="match status" value="1"/>
</dbReference>
<proteinExistence type="inferred from homology"/>
<comment type="catalytic activity">
    <reaction evidence="9">
        <text>4-CDP-2-C-methyl-D-erythritol + ATP = 4-CDP-2-C-methyl-D-erythritol 2-phosphate + ADP + H(+)</text>
        <dbReference type="Rhea" id="RHEA:18437"/>
        <dbReference type="ChEBI" id="CHEBI:15378"/>
        <dbReference type="ChEBI" id="CHEBI:30616"/>
        <dbReference type="ChEBI" id="CHEBI:57823"/>
        <dbReference type="ChEBI" id="CHEBI:57919"/>
        <dbReference type="ChEBI" id="CHEBI:456216"/>
        <dbReference type="EC" id="2.7.1.148"/>
    </reaction>
</comment>
<protein>
    <recommendedName>
        <fullName evidence="3 9">4-diphosphocytidyl-2-C-methyl-D-erythritol kinase</fullName>
        <shortName evidence="9">CMK</shortName>
        <ecNumber evidence="2 9">2.7.1.148</ecNumber>
    </recommendedName>
    <alternativeName>
        <fullName evidence="8 9">4-(cytidine-5'-diphospho)-2-C-methyl-D-erythritol kinase</fullName>
    </alternativeName>
</protein>
<dbReference type="Pfam" id="PF08544">
    <property type="entry name" value="GHMP_kinases_C"/>
    <property type="match status" value="1"/>
</dbReference>
<evidence type="ECO:0000313" key="13">
    <source>
        <dbReference type="Proteomes" id="UP000762253"/>
    </source>
</evidence>
<accession>A0ABX1MMZ8</accession>
<gene>
    <name evidence="9" type="primary">ispE</name>
    <name evidence="12" type="ORF">DP115_32615</name>
</gene>
<keyword evidence="7 9" id="KW-0067">ATP-binding</keyword>
<dbReference type="Pfam" id="PF00288">
    <property type="entry name" value="GHMP_kinases_N"/>
    <property type="match status" value="1"/>
</dbReference>
<keyword evidence="13" id="KW-1185">Reference proteome</keyword>
<feature type="active site" evidence="9">
    <location>
        <position position="8"/>
    </location>
</feature>
<dbReference type="Proteomes" id="UP000762253">
    <property type="component" value="Unassembled WGS sequence"/>
</dbReference>
<dbReference type="Gene3D" id="3.30.230.10">
    <property type="match status" value="1"/>
</dbReference>
<dbReference type="InterPro" id="IPR006204">
    <property type="entry name" value="GHMP_kinase_N_dom"/>
</dbReference>
<dbReference type="InterPro" id="IPR013750">
    <property type="entry name" value="GHMP_kinase_C_dom"/>
</dbReference>
<keyword evidence="5 9" id="KW-0547">Nucleotide-binding</keyword>
<evidence type="ECO:0000256" key="8">
    <source>
        <dbReference type="ARBA" id="ARBA00032554"/>
    </source>
</evidence>
<evidence type="ECO:0000256" key="4">
    <source>
        <dbReference type="ARBA" id="ARBA00022679"/>
    </source>
</evidence>
<feature type="domain" description="GHMP kinase C-terminal" evidence="11">
    <location>
        <begin position="222"/>
        <end position="264"/>
    </location>
</feature>
<evidence type="ECO:0000313" key="12">
    <source>
        <dbReference type="EMBL" id="NMF67227.1"/>
    </source>
</evidence>
<dbReference type="InterPro" id="IPR014721">
    <property type="entry name" value="Ribsml_uS5_D2-typ_fold_subgr"/>
</dbReference>
<reference evidence="12 13" key="1">
    <citation type="submission" date="2018-06" db="EMBL/GenBank/DDBJ databases">
        <title>Comparative genomics of Brasilonema spp. strains.</title>
        <authorList>
            <person name="Alvarenga D.O."/>
            <person name="Fiore M.F."/>
            <person name="Varani A.M."/>
        </authorList>
    </citation>
    <scope>NUCLEOTIDE SEQUENCE [LARGE SCALE GENOMIC DNA]</scope>
    <source>
        <strain evidence="12 13">UFV-OR1</strain>
    </source>
</reference>
<dbReference type="HAMAP" id="MF_00061">
    <property type="entry name" value="IspE"/>
    <property type="match status" value="1"/>
</dbReference>
<dbReference type="InterPro" id="IPR036554">
    <property type="entry name" value="GHMP_kinase_C_sf"/>
</dbReference>
<dbReference type="EC" id="2.7.1.148" evidence="2 9"/>
<comment type="similarity">
    <text evidence="1 9">Belongs to the GHMP kinase family. IspE subfamily.</text>
</comment>
<evidence type="ECO:0000256" key="7">
    <source>
        <dbReference type="ARBA" id="ARBA00022840"/>
    </source>
</evidence>
<evidence type="ECO:0000256" key="5">
    <source>
        <dbReference type="ARBA" id="ARBA00022741"/>
    </source>
</evidence>
<dbReference type="PIRSF" id="PIRSF010376">
    <property type="entry name" value="IspE"/>
    <property type="match status" value="1"/>
</dbReference>
<keyword evidence="6 9" id="KW-0418">Kinase</keyword>
<dbReference type="InterPro" id="IPR004424">
    <property type="entry name" value="IspE"/>
</dbReference>
<sequence>MICFPNCKINLGLFVTAKRADGYHDLETVFFPVSDNTSVAEPYQSILHDVLEVVPAATTSQMHLSGLPVQGETNNNLVWKAYQLLNDTYPGKIPPVDIYLHKVIPMGAGLGGGSANGAWMLRLLNDMFSLQCTQEQLAAFALQLGSDCPFFIYNTPQFAAGRGEKMSSVTLSLDNYEIRVICPGIHVSTRDAFSMITPRPAPFDLRTIADLPVSEWKHHISNDFEQTVFPIHPQLAEIKNKLYDDGALYASMSGTGSAVYGIFNK</sequence>
<evidence type="ECO:0000256" key="9">
    <source>
        <dbReference type="HAMAP-Rule" id="MF_00061"/>
    </source>
</evidence>
<keyword evidence="4 9" id="KW-0808">Transferase</keyword>
<evidence type="ECO:0000256" key="2">
    <source>
        <dbReference type="ARBA" id="ARBA00012052"/>
    </source>
</evidence>
<evidence type="ECO:0000259" key="11">
    <source>
        <dbReference type="Pfam" id="PF08544"/>
    </source>
</evidence>